<dbReference type="PROSITE" id="PS51402">
    <property type="entry name" value="CATALASE_3"/>
    <property type="match status" value="1"/>
</dbReference>
<feature type="domain" description="Catalase core" evidence="13">
    <location>
        <begin position="11"/>
        <end position="399"/>
    </location>
</feature>
<feature type="region of interest" description="Disordered" evidence="12">
    <location>
        <begin position="359"/>
        <end position="419"/>
    </location>
</feature>
<dbReference type="eggNOG" id="KOG0047">
    <property type="taxonomic scope" value="Eukaryota"/>
</dbReference>
<dbReference type="GO" id="GO:0042542">
    <property type="term" value="P:response to hydrogen peroxide"/>
    <property type="evidence" value="ECO:0007669"/>
    <property type="project" value="TreeGrafter"/>
</dbReference>
<dbReference type="SUPFAM" id="SSF56634">
    <property type="entry name" value="Heme-dependent catalase-like"/>
    <property type="match status" value="1"/>
</dbReference>
<comment type="similarity">
    <text evidence="1 10">Belongs to the catalase family.</text>
</comment>
<dbReference type="AlphaFoldDB" id="A0A058Z635"/>
<dbReference type="GO" id="GO:0020037">
    <property type="term" value="F:heme binding"/>
    <property type="evidence" value="ECO:0007669"/>
    <property type="project" value="InterPro"/>
</dbReference>
<organism evidence="14">
    <name type="scientific">Fonticula alba</name>
    <name type="common">Slime mold</name>
    <dbReference type="NCBI Taxonomy" id="691883"/>
    <lineage>
        <taxon>Eukaryota</taxon>
        <taxon>Rotosphaerida</taxon>
        <taxon>Fonticulaceae</taxon>
        <taxon>Fonticula</taxon>
    </lineage>
</organism>
<evidence type="ECO:0000256" key="9">
    <source>
        <dbReference type="PIRSR" id="PIRSR038928-2"/>
    </source>
</evidence>
<dbReference type="Proteomes" id="UP000030693">
    <property type="component" value="Unassembled WGS sequence"/>
</dbReference>
<dbReference type="Gene3D" id="2.40.180.10">
    <property type="entry name" value="Catalase core domain"/>
    <property type="match status" value="1"/>
</dbReference>
<reference evidence="14" key="1">
    <citation type="submission" date="2013-04" db="EMBL/GenBank/DDBJ databases">
        <title>The Genome Sequence of Fonticula alba ATCC 38817.</title>
        <authorList>
            <consortium name="The Broad Institute Genomics Platform"/>
            <person name="Russ C."/>
            <person name="Cuomo C."/>
            <person name="Burger G."/>
            <person name="Gray M.W."/>
            <person name="Holland P.W.H."/>
            <person name="King N."/>
            <person name="Lang F.B.F."/>
            <person name="Roger A.J."/>
            <person name="Ruiz-Trillo I."/>
            <person name="Brown M."/>
            <person name="Walker B."/>
            <person name="Young S."/>
            <person name="Zeng Q."/>
            <person name="Gargeya S."/>
            <person name="Fitzgerald M."/>
            <person name="Haas B."/>
            <person name="Abouelleil A."/>
            <person name="Allen A.W."/>
            <person name="Alvarado L."/>
            <person name="Arachchi H.M."/>
            <person name="Berlin A.M."/>
            <person name="Chapman S.B."/>
            <person name="Gainer-Dewar J."/>
            <person name="Goldberg J."/>
            <person name="Griggs A."/>
            <person name="Gujja S."/>
            <person name="Hansen M."/>
            <person name="Howarth C."/>
            <person name="Imamovic A."/>
            <person name="Ireland A."/>
            <person name="Larimer J."/>
            <person name="McCowan C."/>
            <person name="Murphy C."/>
            <person name="Pearson M."/>
            <person name="Poon T.W."/>
            <person name="Priest M."/>
            <person name="Roberts A."/>
            <person name="Saif S."/>
            <person name="Shea T."/>
            <person name="Sisk P."/>
            <person name="Sykes S."/>
            <person name="Wortman J."/>
            <person name="Nusbaum C."/>
            <person name="Birren B."/>
        </authorList>
    </citation>
    <scope>NUCLEOTIDE SEQUENCE [LARGE SCALE GENOMIC DNA]</scope>
    <source>
        <strain evidence="14">ATCC 38817</strain>
    </source>
</reference>
<dbReference type="PANTHER" id="PTHR11465">
    <property type="entry name" value="CATALASE"/>
    <property type="match status" value="1"/>
</dbReference>
<dbReference type="GO" id="GO:0005739">
    <property type="term" value="C:mitochondrion"/>
    <property type="evidence" value="ECO:0007669"/>
    <property type="project" value="TreeGrafter"/>
</dbReference>
<keyword evidence="7 10" id="KW-0376">Hydrogen peroxide</keyword>
<keyword evidence="2 10" id="KW-0575">Peroxidase</keyword>
<dbReference type="GO" id="GO:0042744">
    <property type="term" value="P:hydrogen peroxide catabolic process"/>
    <property type="evidence" value="ECO:0007669"/>
    <property type="project" value="UniProtKB-KW"/>
</dbReference>
<dbReference type="GeneID" id="20528865"/>
<dbReference type="FunFam" id="2.40.180.10:FF:000001">
    <property type="entry name" value="Catalase"/>
    <property type="match status" value="1"/>
</dbReference>
<evidence type="ECO:0000256" key="5">
    <source>
        <dbReference type="ARBA" id="ARBA00023002"/>
    </source>
</evidence>
<dbReference type="PROSITE" id="PS00438">
    <property type="entry name" value="CATALASE_2"/>
    <property type="match status" value="1"/>
</dbReference>
<dbReference type="EMBL" id="KB932206">
    <property type="protein sequence ID" value="KCV69735.1"/>
    <property type="molecule type" value="Genomic_DNA"/>
</dbReference>
<evidence type="ECO:0000259" key="13">
    <source>
        <dbReference type="SMART" id="SM01060"/>
    </source>
</evidence>
<dbReference type="OrthoDB" id="6880011at2759"/>
<dbReference type="InterPro" id="IPR018028">
    <property type="entry name" value="Catalase"/>
</dbReference>
<name>A0A058Z635_FONAL</name>
<dbReference type="Pfam" id="PF06628">
    <property type="entry name" value="Catalase-rel"/>
    <property type="match status" value="1"/>
</dbReference>
<dbReference type="InterPro" id="IPR011614">
    <property type="entry name" value="Catalase_core"/>
</dbReference>
<dbReference type="GO" id="GO:0005777">
    <property type="term" value="C:peroxisome"/>
    <property type="evidence" value="ECO:0007669"/>
    <property type="project" value="TreeGrafter"/>
</dbReference>
<accession>A0A058Z635</accession>
<keyword evidence="5 10" id="KW-0560">Oxidoreductase</keyword>
<comment type="catalytic activity">
    <reaction evidence="10">
        <text>2 H2O2 = O2 + 2 H2O</text>
        <dbReference type="Rhea" id="RHEA:20309"/>
        <dbReference type="ChEBI" id="CHEBI:15377"/>
        <dbReference type="ChEBI" id="CHEBI:15379"/>
        <dbReference type="ChEBI" id="CHEBI:16240"/>
        <dbReference type="EC" id="1.11.1.6"/>
    </reaction>
</comment>
<dbReference type="InterPro" id="IPR020835">
    <property type="entry name" value="Catalase_sf"/>
</dbReference>
<evidence type="ECO:0000313" key="15">
    <source>
        <dbReference type="Proteomes" id="UP000030693"/>
    </source>
</evidence>
<keyword evidence="3 9" id="KW-0349">Heme</keyword>
<dbReference type="SMART" id="SM01060">
    <property type="entry name" value="Catalase"/>
    <property type="match status" value="1"/>
</dbReference>
<feature type="binding site" description="axial binding residue" evidence="9">
    <location>
        <position position="343"/>
    </location>
    <ligand>
        <name>heme</name>
        <dbReference type="ChEBI" id="CHEBI:30413"/>
    </ligand>
    <ligandPart>
        <name>Fe</name>
        <dbReference type="ChEBI" id="CHEBI:18248"/>
    </ligandPart>
</feature>
<comment type="cofactor">
    <cofactor evidence="9">
        <name>heme</name>
        <dbReference type="ChEBI" id="CHEBI:30413"/>
    </cofactor>
</comment>
<evidence type="ECO:0000256" key="12">
    <source>
        <dbReference type="SAM" id="MobiDB-lite"/>
    </source>
</evidence>
<evidence type="ECO:0000256" key="3">
    <source>
        <dbReference type="ARBA" id="ARBA00022617"/>
    </source>
</evidence>
<comment type="function">
    <text evidence="11">Catalyzes the degradation of hydrogen peroxide (H(2)O(2)) generated by peroxisomal oxidases to water and oxygen, thereby protecting cells from the toxic effects of hydrogen peroxide.</text>
</comment>
<evidence type="ECO:0000256" key="8">
    <source>
        <dbReference type="PIRSR" id="PIRSR038928-1"/>
    </source>
</evidence>
<dbReference type="RefSeq" id="XP_009496300.1">
    <property type="nucleotide sequence ID" value="XM_009498025.1"/>
</dbReference>
<feature type="active site" evidence="8">
    <location>
        <position position="58"/>
    </location>
</feature>
<evidence type="ECO:0000256" key="7">
    <source>
        <dbReference type="ARBA" id="ARBA00023324"/>
    </source>
</evidence>
<proteinExistence type="inferred from homology"/>
<evidence type="ECO:0000256" key="6">
    <source>
        <dbReference type="ARBA" id="ARBA00023004"/>
    </source>
</evidence>
<dbReference type="GO" id="GO:0004096">
    <property type="term" value="F:catalase activity"/>
    <property type="evidence" value="ECO:0007669"/>
    <property type="project" value="UniProtKB-EC"/>
</dbReference>
<evidence type="ECO:0000313" key="14">
    <source>
        <dbReference type="EMBL" id="KCV69735.1"/>
    </source>
</evidence>
<dbReference type="PRINTS" id="PR00067">
    <property type="entry name" value="CATALASE"/>
</dbReference>
<keyword evidence="4 9" id="KW-0479">Metal-binding</keyword>
<evidence type="ECO:0000256" key="10">
    <source>
        <dbReference type="RuleBase" id="RU000498"/>
    </source>
</evidence>
<feature type="active site" evidence="8">
    <location>
        <position position="133"/>
    </location>
</feature>
<dbReference type="STRING" id="691883.A0A058Z635"/>
<dbReference type="OMA" id="KFRWNVF"/>
<gene>
    <name evidence="14" type="ORF">H696_04140</name>
</gene>
<dbReference type="InterPro" id="IPR010582">
    <property type="entry name" value="Catalase_immune_responsive"/>
</dbReference>
<evidence type="ECO:0000256" key="11">
    <source>
        <dbReference type="RuleBase" id="RU004142"/>
    </source>
</evidence>
<keyword evidence="6 9" id="KW-0408">Iron</keyword>
<dbReference type="Pfam" id="PF00199">
    <property type="entry name" value="Catalase"/>
    <property type="match status" value="1"/>
</dbReference>
<dbReference type="EC" id="1.11.1.6" evidence="10"/>
<evidence type="ECO:0000256" key="4">
    <source>
        <dbReference type="ARBA" id="ARBA00022723"/>
    </source>
</evidence>
<sequence length="503" mass="56095">MSKPHNHPALTTSTGAPVVSNQASLTVGHDGPMLLQDMHFIDKMAHFDRERIPERVVHAKGAGAFGYFECALDGLGSSLSCADFLSKKGKRTPVLARFSTVGGEKGSADTARDPRGFAIKFYTDQGNFDMVGNNTPVFFVRDAIKFPDFIHTQKRNPQTNLKDPDAFWDFASLVPESLHQFTVLFSSRGTPDGFRHMHGFSSNTLSMVSTSGQIRYVKLHFITDQGIKNLTDEEATRLAGTDPDYATRDLFEAIERRDFPSWTVYVQAMTPEECAQFEVNPFDVTKVWRHGLVSMLKIGRMVLDRNPDNFFAQIEQAAFAPANMVPGIEPSPDRMLQGRLFSYKDTHRHRLGTNHHLIPVNAPLPAAHPANYQRDGDMNTGPNGKSRPNYEPNSHDGTPRQVGQAAGDTPFVPVHHKDSGPKDLQFTIGRYEYKLTDTDFVQPGLLYRLLKLEEQKALTDNLGNHLAAAKREIQTRQLDNIRRADEAYAQGVSKAILLSSSKL</sequence>
<dbReference type="InterPro" id="IPR002226">
    <property type="entry name" value="Catalase_haem_BS"/>
</dbReference>
<dbReference type="GO" id="GO:0046872">
    <property type="term" value="F:metal ion binding"/>
    <property type="evidence" value="ECO:0007669"/>
    <property type="project" value="UniProtKB-KW"/>
</dbReference>
<dbReference type="PIRSF" id="PIRSF038928">
    <property type="entry name" value="Catalase_clade1-3"/>
    <property type="match status" value="1"/>
</dbReference>
<dbReference type="PROSITE" id="PS00437">
    <property type="entry name" value="CATALASE_1"/>
    <property type="match status" value="1"/>
</dbReference>
<dbReference type="PANTHER" id="PTHR11465:SF9">
    <property type="entry name" value="CATALASE"/>
    <property type="match status" value="1"/>
</dbReference>
<evidence type="ECO:0000256" key="2">
    <source>
        <dbReference type="ARBA" id="ARBA00022559"/>
    </source>
</evidence>
<dbReference type="InterPro" id="IPR024711">
    <property type="entry name" value="Catalase_clade1/3"/>
</dbReference>
<evidence type="ECO:0000256" key="1">
    <source>
        <dbReference type="ARBA" id="ARBA00005329"/>
    </source>
</evidence>
<dbReference type="InterPro" id="IPR024708">
    <property type="entry name" value="Catalase_AS"/>
</dbReference>
<keyword evidence="15" id="KW-1185">Reference proteome</keyword>
<protein>
    <recommendedName>
        <fullName evidence="10">Catalase</fullName>
        <ecNumber evidence="10">1.11.1.6</ecNumber>
    </recommendedName>
</protein>